<organism evidence="8 9">
    <name type="scientific">Segatella copri</name>
    <dbReference type="NCBI Taxonomy" id="165179"/>
    <lineage>
        <taxon>Bacteria</taxon>
        <taxon>Pseudomonadati</taxon>
        <taxon>Bacteroidota</taxon>
        <taxon>Bacteroidia</taxon>
        <taxon>Bacteroidales</taxon>
        <taxon>Prevotellaceae</taxon>
        <taxon>Segatella</taxon>
    </lineage>
</organism>
<comment type="similarity">
    <text evidence="2">Belongs to the outer membrane factor (OMF) (TC 1.B.17) family.</text>
</comment>
<keyword evidence="4" id="KW-1134">Transmembrane beta strand</keyword>
<dbReference type="OrthoDB" id="9807719at2"/>
<evidence type="ECO:0000313" key="9">
    <source>
        <dbReference type="Proteomes" id="UP000480425"/>
    </source>
</evidence>
<dbReference type="EMBL" id="VZCB01000075">
    <property type="protein sequence ID" value="MQN81056.1"/>
    <property type="molecule type" value="Genomic_DNA"/>
</dbReference>
<gene>
    <name evidence="8" type="ORF">F7D73_08830</name>
</gene>
<dbReference type="AlphaFoldDB" id="A0A6G1U0W9"/>
<evidence type="ECO:0000313" key="8">
    <source>
        <dbReference type="EMBL" id="MQN81056.1"/>
    </source>
</evidence>
<keyword evidence="5" id="KW-0812">Transmembrane</keyword>
<evidence type="ECO:0000256" key="1">
    <source>
        <dbReference type="ARBA" id="ARBA00004442"/>
    </source>
</evidence>
<keyword evidence="6" id="KW-0472">Membrane</keyword>
<protein>
    <submittedName>
        <fullName evidence="8">TolC family protein</fullName>
    </submittedName>
</protein>
<comment type="caution">
    <text evidence="8">The sequence shown here is derived from an EMBL/GenBank/DDBJ whole genome shotgun (WGS) entry which is preliminary data.</text>
</comment>
<dbReference type="Proteomes" id="UP000480425">
    <property type="component" value="Unassembled WGS sequence"/>
</dbReference>
<dbReference type="PANTHER" id="PTHR30026">
    <property type="entry name" value="OUTER MEMBRANE PROTEIN TOLC"/>
    <property type="match status" value="1"/>
</dbReference>
<dbReference type="GO" id="GO:0015288">
    <property type="term" value="F:porin activity"/>
    <property type="evidence" value="ECO:0007669"/>
    <property type="project" value="TreeGrafter"/>
</dbReference>
<comment type="subcellular location">
    <subcellularLocation>
        <location evidence="1">Cell outer membrane</location>
    </subcellularLocation>
</comment>
<dbReference type="PANTHER" id="PTHR30026:SF20">
    <property type="entry name" value="OUTER MEMBRANE PROTEIN TOLC"/>
    <property type="match status" value="1"/>
</dbReference>
<dbReference type="GO" id="GO:1990281">
    <property type="term" value="C:efflux pump complex"/>
    <property type="evidence" value="ECO:0007669"/>
    <property type="project" value="TreeGrafter"/>
</dbReference>
<dbReference type="RefSeq" id="WP_153123972.1">
    <property type="nucleotide sequence ID" value="NZ_VZCB01000075.1"/>
</dbReference>
<reference evidence="8 9" key="1">
    <citation type="submission" date="2019-09" db="EMBL/GenBank/DDBJ databases">
        <title>Distinct polysaccharide growth profiles of human intestinal Prevotella copri isolates.</title>
        <authorList>
            <person name="Fehlner-Peach H."/>
            <person name="Magnabosco C."/>
            <person name="Raghavan V."/>
            <person name="Scher J.U."/>
            <person name="Tett A."/>
            <person name="Cox L.M."/>
            <person name="Gottsegen C."/>
            <person name="Watters A."/>
            <person name="Wiltshire- Gordon J.D."/>
            <person name="Segata N."/>
            <person name="Bonneau R."/>
            <person name="Littman D.R."/>
        </authorList>
    </citation>
    <scope>NUCLEOTIDE SEQUENCE [LARGE SCALE GENOMIC DNA]</scope>
    <source>
        <strain evidence="9">iA622</strain>
    </source>
</reference>
<accession>A0A6G1U0W9</accession>
<evidence type="ECO:0000256" key="6">
    <source>
        <dbReference type="ARBA" id="ARBA00023136"/>
    </source>
</evidence>
<dbReference type="GO" id="GO:0009279">
    <property type="term" value="C:cell outer membrane"/>
    <property type="evidence" value="ECO:0007669"/>
    <property type="project" value="UniProtKB-SubCell"/>
</dbReference>
<sequence length="431" mass="48678">MKRIVITVLIAVQCVAVFPQQKMTLADCRETALRHNEDLQKADIELQKAELDRQIAYNAYLPKLDGSVMGLYMKDQDIMGNNLLLRGTYVAGLNLTQPIYVGGQITAANRLARLGKECQQENLRKTRAEVLAEVDKSYYTLISVSQKVRMLEAFLCQMNGLIEKLRASVSAELATGNDMLRVEAKRSEVEYQLQKARNGEELCRLALGNALGLPITEQVVPIDTVFSVEAISQLDENFELRPELSLLKKNVEVKETLAKKERSNFLPTIALSVGYSYYGNLKMRGTTMQPDGTPYQFEQKFSDDIPMAMLSVSIPIFHWGSEFKKAKKARLDVTAAQLDLQKNRRLLSIEVRQAVQNVTSGYQMVQTAQTGQQQADENLRVMQLKYDCSMATLTDLLDAQAQWQQAHSNLIEAQAQYKIYQTEYLRATGRL</sequence>
<dbReference type="InterPro" id="IPR051906">
    <property type="entry name" value="TolC-like"/>
</dbReference>
<dbReference type="InterPro" id="IPR003423">
    <property type="entry name" value="OMP_efflux"/>
</dbReference>
<keyword evidence="3" id="KW-0813">Transport</keyword>
<evidence type="ECO:0000256" key="7">
    <source>
        <dbReference type="ARBA" id="ARBA00023237"/>
    </source>
</evidence>
<evidence type="ECO:0000256" key="4">
    <source>
        <dbReference type="ARBA" id="ARBA00022452"/>
    </source>
</evidence>
<name>A0A6G1U0W9_9BACT</name>
<evidence type="ECO:0000256" key="3">
    <source>
        <dbReference type="ARBA" id="ARBA00022448"/>
    </source>
</evidence>
<dbReference type="Gene3D" id="1.20.1600.10">
    <property type="entry name" value="Outer membrane efflux proteins (OEP)"/>
    <property type="match status" value="1"/>
</dbReference>
<dbReference type="Pfam" id="PF02321">
    <property type="entry name" value="OEP"/>
    <property type="match status" value="2"/>
</dbReference>
<keyword evidence="7" id="KW-0998">Cell outer membrane</keyword>
<evidence type="ECO:0000256" key="5">
    <source>
        <dbReference type="ARBA" id="ARBA00022692"/>
    </source>
</evidence>
<evidence type="ECO:0000256" key="2">
    <source>
        <dbReference type="ARBA" id="ARBA00007613"/>
    </source>
</evidence>
<dbReference type="SUPFAM" id="SSF56954">
    <property type="entry name" value="Outer membrane efflux proteins (OEP)"/>
    <property type="match status" value="1"/>
</dbReference>
<dbReference type="GO" id="GO:0015562">
    <property type="term" value="F:efflux transmembrane transporter activity"/>
    <property type="evidence" value="ECO:0007669"/>
    <property type="project" value="InterPro"/>
</dbReference>
<proteinExistence type="inferred from homology"/>